<reference evidence="3 4" key="1">
    <citation type="journal article" date="2016" name="Nat. Commun.">
        <title>Thousands of microbial genomes shed light on interconnected biogeochemical processes in an aquifer system.</title>
        <authorList>
            <person name="Anantharaman K."/>
            <person name="Brown C.T."/>
            <person name="Hug L.A."/>
            <person name="Sharon I."/>
            <person name="Castelle C.J."/>
            <person name="Probst A.J."/>
            <person name="Thomas B.C."/>
            <person name="Singh A."/>
            <person name="Wilkins M.J."/>
            <person name="Karaoz U."/>
            <person name="Brodie E.L."/>
            <person name="Williams K.H."/>
            <person name="Hubbard S.S."/>
            <person name="Banfield J.F."/>
        </authorList>
    </citation>
    <scope>NUCLEOTIDE SEQUENCE [LARGE SCALE GENOMIC DNA]</scope>
</reference>
<proteinExistence type="predicted"/>
<comment type="caution">
    <text evidence="3">The sequence shown here is derived from an EMBL/GenBank/DDBJ whole genome shotgun (WGS) entry which is preliminary data.</text>
</comment>
<evidence type="ECO:0000313" key="4">
    <source>
        <dbReference type="Proteomes" id="UP000176648"/>
    </source>
</evidence>
<dbReference type="EMBL" id="MHKU01000031">
    <property type="protein sequence ID" value="OGY96437.1"/>
    <property type="molecule type" value="Genomic_DNA"/>
</dbReference>
<keyword evidence="2" id="KW-1133">Transmembrane helix</keyword>
<name>A0A1G2C7G0_9BACT</name>
<organism evidence="3 4">
    <name type="scientific">Candidatus Liptonbacteria bacterium GWB1_49_6</name>
    <dbReference type="NCBI Taxonomy" id="1798644"/>
    <lineage>
        <taxon>Bacteria</taxon>
        <taxon>Candidatus Liptoniibacteriota</taxon>
    </lineage>
</organism>
<feature type="transmembrane region" description="Helical" evidence="2">
    <location>
        <begin position="28"/>
        <end position="48"/>
    </location>
</feature>
<evidence type="ECO:0000256" key="1">
    <source>
        <dbReference type="SAM" id="MobiDB-lite"/>
    </source>
</evidence>
<dbReference type="AlphaFoldDB" id="A0A1G2C7G0"/>
<accession>A0A1G2C7G0</accession>
<dbReference type="Proteomes" id="UP000176648">
    <property type="component" value="Unassembled WGS sequence"/>
</dbReference>
<sequence length="593" mass="64131">MGERIESFGFEKPAVPAEEPRRPSKIKWLIVLFSVFLVGGSLALFFLLGRESNPHIAGVEFKKPDSVLIGEPFVVSVSVTNPSNQILQDARLILNLPVGVSLVGQQETLRTVERMIGDITPGSLTPNTFNLIALGDNLSLARLSATLEYRVSGSKVEYSEKSEVDVALSQPAISLDMEGPSSVLSSESFDILLRYKNNSAQPFDGLRLKVTYPAAFKAGKTEPAPQMPNIWSLENLARGASAEIKISGAVTGSEGQYFPIKAEILGKVQGKEYALVTKTLTVGVQSSPLALAVFVNGKSDYIARRGEQLSYEIKYKNNSDTAFENITVTAKLIGEMFNFSSIMENLPFNSLTNTLTWTSANMPELALLSPGEEGMIRFMFRTKDSFPISRIGDKNYLLKVSAQIESPTVPSGTPVSRTISVAKSENKVYGELGIDARAFFWDAASGIANTGPFPPKVGQPTQYTIHWVVKSMAADFSGVTVTGFLQPGIRWTGKVKSSVAAVPSYDPNSGKVTWLIDHLQANRGIVGDPVEAIFQVSATPSTNQVGRDITLLEETKLEGRDDFTGFAFSATDQGVTTRLPDDPNAPVGTGVQP</sequence>
<feature type="region of interest" description="Disordered" evidence="1">
    <location>
        <begin position="574"/>
        <end position="593"/>
    </location>
</feature>
<evidence type="ECO:0000313" key="3">
    <source>
        <dbReference type="EMBL" id="OGY96437.1"/>
    </source>
</evidence>
<keyword evidence="2" id="KW-0472">Membrane</keyword>
<evidence type="ECO:0000256" key="2">
    <source>
        <dbReference type="SAM" id="Phobius"/>
    </source>
</evidence>
<evidence type="ECO:0008006" key="5">
    <source>
        <dbReference type="Google" id="ProtNLM"/>
    </source>
</evidence>
<gene>
    <name evidence="3" type="ORF">A2122_02990</name>
</gene>
<keyword evidence="2" id="KW-0812">Transmembrane</keyword>
<dbReference type="STRING" id="1798644.A2122_02990"/>
<protein>
    <recommendedName>
        <fullName evidence="5">DUF11 domain-containing protein</fullName>
    </recommendedName>
</protein>